<keyword evidence="3" id="KW-1185">Reference proteome</keyword>
<dbReference type="Proteomes" id="UP001432322">
    <property type="component" value="Unassembled WGS sequence"/>
</dbReference>
<sequence>VLQMDGGMASSSLDVDNPRFQVSLGPFKKHVVHAAKILALIDIGFAALIFMVFLMHPTFSKFMSIAFSVITPTFVHLSLKKENKHYVLIPLILSFIGLLLWSVACLYTAFFGGTLLIIWEMALTKMEEPDTTLIVPQVIIVVLICTIHEIYYIYKVKVFYYLHNFLIDKEISARSVANLHNAAPNAYQGSYQGYEGQQQMFEEKNVF</sequence>
<dbReference type="EMBL" id="BTSY01000002">
    <property type="protein sequence ID" value="GMT13000.1"/>
    <property type="molecule type" value="Genomic_DNA"/>
</dbReference>
<evidence type="ECO:0000313" key="3">
    <source>
        <dbReference type="Proteomes" id="UP001432322"/>
    </source>
</evidence>
<feature type="non-terminal residue" evidence="2">
    <location>
        <position position="1"/>
    </location>
</feature>
<keyword evidence="1" id="KW-1133">Transmembrane helix</keyword>
<proteinExistence type="predicted"/>
<evidence type="ECO:0000256" key="1">
    <source>
        <dbReference type="SAM" id="Phobius"/>
    </source>
</evidence>
<evidence type="ECO:0000313" key="2">
    <source>
        <dbReference type="EMBL" id="GMT13000.1"/>
    </source>
</evidence>
<feature type="transmembrane region" description="Helical" evidence="1">
    <location>
        <begin position="86"/>
        <end position="119"/>
    </location>
</feature>
<organism evidence="2 3">
    <name type="scientific">Pristionchus fissidentatus</name>
    <dbReference type="NCBI Taxonomy" id="1538716"/>
    <lineage>
        <taxon>Eukaryota</taxon>
        <taxon>Metazoa</taxon>
        <taxon>Ecdysozoa</taxon>
        <taxon>Nematoda</taxon>
        <taxon>Chromadorea</taxon>
        <taxon>Rhabditida</taxon>
        <taxon>Rhabditina</taxon>
        <taxon>Diplogasteromorpha</taxon>
        <taxon>Diplogasteroidea</taxon>
        <taxon>Neodiplogasteridae</taxon>
        <taxon>Pristionchus</taxon>
    </lineage>
</organism>
<accession>A0AAV5V3D3</accession>
<dbReference type="AlphaFoldDB" id="A0AAV5V3D3"/>
<gene>
    <name evidence="2" type="ORF">PFISCL1PPCAC_4297</name>
</gene>
<reference evidence="2" key="1">
    <citation type="submission" date="2023-10" db="EMBL/GenBank/DDBJ databases">
        <title>Genome assembly of Pristionchus species.</title>
        <authorList>
            <person name="Yoshida K."/>
            <person name="Sommer R.J."/>
        </authorList>
    </citation>
    <scope>NUCLEOTIDE SEQUENCE</scope>
    <source>
        <strain evidence="2">RS5133</strain>
    </source>
</reference>
<keyword evidence="1" id="KW-0472">Membrane</keyword>
<feature type="transmembrane region" description="Helical" evidence="1">
    <location>
        <begin position="37"/>
        <end position="56"/>
    </location>
</feature>
<keyword evidence="1" id="KW-0812">Transmembrane</keyword>
<feature type="transmembrane region" description="Helical" evidence="1">
    <location>
        <begin position="62"/>
        <end position="79"/>
    </location>
</feature>
<comment type="caution">
    <text evidence="2">The sequence shown here is derived from an EMBL/GenBank/DDBJ whole genome shotgun (WGS) entry which is preliminary data.</text>
</comment>
<feature type="transmembrane region" description="Helical" evidence="1">
    <location>
        <begin position="134"/>
        <end position="154"/>
    </location>
</feature>
<protein>
    <submittedName>
        <fullName evidence="2">Uncharacterized protein</fullName>
    </submittedName>
</protein>
<name>A0AAV5V3D3_9BILA</name>